<comment type="caution">
    <text evidence="5">The sequence shown here is derived from an EMBL/GenBank/DDBJ whole genome shotgun (WGS) entry which is preliminary data.</text>
</comment>
<dbReference type="Pfam" id="PF13193">
    <property type="entry name" value="AMP-binding_C"/>
    <property type="match status" value="1"/>
</dbReference>
<dbReference type="Pfam" id="PF00550">
    <property type="entry name" value="PP-binding"/>
    <property type="match status" value="1"/>
</dbReference>
<comment type="cofactor">
    <cofactor evidence="1">
        <name>pantetheine 4'-phosphate</name>
        <dbReference type="ChEBI" id="CHEBI:47942"/>
    </cofactor>
</comment>
<dbReference type="GO" id="GO:0003824">
    <property type="term" value="F:catalytic activity"/>
    <property type="evidence" value="ECO:0007669"/>
    <property type="project" value="InterPro"/>
</dbReference>
<dbReference type="SUPFAM" id="SSF47336">
    <property type="entry name" value="ACP-like"/>
    <property type="match status" value="1"/>
</dbReference>
<dbReference type="GO" id="GO:0008610">
    <property type="term" value="P:lipid biosynthetic process"/>
    <property type="evidence" value="ECO:0007669"/>
    <property type="project" value="UniProtKB-ARBA"/>
</dbReference>
<dbReference type="InterPro" id="IPR001242">
    <property type="entry name" value="Condensation_dom"/>
</dbReference>
<dbReference type="GO" id="GO:0043041">
    <property type="term" value="P:amino acid activation for nonribosomal peptide biosynthetic process"/>
    <property type="evidence" value="ECO:0007669"/>
    <property type="project" value="TreeGrafter"/>
</dbReference>
<dbReference type="OrthoDB" id="4363623at2"/>
<dbReference type="InterPro" id="IPR020845">
    <property type="entry name" value="AMP-binding_CS"/>
</dbReference>
<reference evidence="5 6" key="1">
    <citation type="submission" date="2018-09" db="EMBL/GenBank/DDBJ databases">
        <title>YIM 75507 draft genome.</title>
        <authorList>
            <person name="Tang S."/>
            <person name="Feng Y."/>
        </authorList>
    </citation>
    <scope>NUCLEOTIDE SEQUENCE [LARGE SCALE GENOMIC DNA]</scope>
    <source>
        <strain evidence="5 6">YIM 75507</strain>
    </source>
</reference>
<dbReference type="Gene3D" id="1.10.1200.10">
    <property type="entry name" value="ACP-like"/>
    <property type="match status" value="1"/>
</dbReference>
<keyword evidence="2" id="KW-0596">Phosphopantetheine</keyword>
<dbReference type="GO" id="GO:0005737">
    <property type="term" value="C:cytoplasm"/>
    <property type="evidence" value="ECO:0007669"/>
    <property type="project" value="TreeGrafter"/>
</dbReference>
<dbReference type="Gene3D" id="3.30.559.10">
    <property type="entry name" value="Chloramphenicol acetyltransferase-like domain"/>
    <property type="match status" value="1"/>
</dbReference>
<feature type="domain" description="Carrier" evidence="4">
    <location>
        <begin position="505"/>
        <end position="580"/>
    </location>
</feature>
<dbReference type="InterPro" id="IPR025110">
    <property type="entry name" value="AMP-bd_C"/>
</dbReference>
<dbReference type="GO" id="GO:0044550">
    <property type="term" value="P:secondary metabolite biosynthetic process"/>
    <property type="evidence" value="ECO:0007669"/>
    <property type="project" value="TreeGrafter"/>
</dbReference>
<proteinExistence type="predicted"/>
<dbReference type="Proteomes" id="UP000265768">
    <property type="component" value="Unassembled WGS sequence"/>
</dbReference>
<dbReference type="InterPro" id="IPR000873">
    <property type="entry name" value="AMP-dep_synth/lig_dom"/>
</dbReference>
<dbReference type="PROSITE" id="PS00455">
    <property type="entry name" value="AMP_BINDING"/>
    <property type="match status" value="1"/>
</dbReference>
<evidence type="ECO:0000256" key="3">
    <source>
        <dbReference type="ARBA" id="ARBA00022553"/>
    </source>
</evidence>
<dbReference type="AlphaFoldDB" id="A0A3A4AZ16"/>
<dbReference type="PROSITE" id="PS50075">
    <property type="entry name" value="CARRIER"/>
    <property type="match status" value="1"/>
</dbReference>
<dbReference type="SMART" id="SM00823">
    <property type="entry name" value="PKS_PP"/>
    <property type="match status" value="1"/>
</dbReference>
<gene>
    <name evidence="5" type="ORF">D5H75_03905</name>
</gene>
<dbReference type="SUPFAM" id="SSF52777">
    <property type="entry name" value="CoA-dependent acyltransferases"/>
    <property type="match status" value="2"/>
</dbReference>
<dbReference type="GO" id="GO:0031177">
    <property type="term" value="F:phosphopantetheine binding"/>
    <property type="evidence" value="ECO:0007669"/>
    <property type="project" value="InterPro"/>
</dbReference>
<dbReference type="Gene3D" id="3.30.559.30">
    <property type="entry name" value="Nonribosomal peptide synthetase, condensation domain"/>
    <property type="match status" value="1"/>
</dbReference>
<dbReference type="RefSeq" id="WP_119924895.1">
    <property type="nucleotide sequence ID" value="NZ_QZEY01000001.1"/>
</dbReference>
<dbReference type="InterPro" id="IPR042099">
    <property type="entry name" value="ANL_N_sf"/>
</dbReference>
<dbReference type="InterPro" id="IPR009081">
    <property type="entry name" value="PP-bd_ACP"/>
</dbReference>
<organism evidence="5 6">
    <name type="scientific">Bailinhaonella thermotolerans</name>
    <dbReference type="NCBI Taxonomy" id="1070861"/>
    <lineage>
        <taxon>Bacteria</taxon>
        <taxon>Bacillati</taxon>
        <taxon>Actinomycetota</taxon>
        <taxon>Actinomycetes</taxon>
        <taxon>Streptosporangiales</taxon>
        <taxon>Streptosporangiaceae</taxon>
        <taxon>Bailinhaonella</taxon>
    </lineage>
</organism>
<protein>
    <recommendedName>
        <fullName evidence="4">Carrier domain-containing protein</fullName>
    </recommendedName>
</protein>
<keyword evidence="3" id="KW-0597">Phosphoprotein</keyword>
<dbReference type="EMBL" id="QZEY01000001">
    <property type="protein sequence ID" value="RJL35922.1"/>
    <property type="molecule type" value="Genomic_DNA"/>
</dbReference>
<dbReference type="InterPro" id="IPR036736">
    <property type="entry name" value="ACP-like_sf"/>
</dbReference>
<dbReference type="Gene3D" id="3.40.50.12780">
    <property type="entry name" value="N-terminal domain of ligase-like"/>
    <property type="match status" value="1"/>
</dbReference>
<evidence type="ECO:0000259" key="4">
    <source>
        <dbReference type="PROSITE" id="PS50075"/>
    </source>
</evidence>
<evidence type="ECO:0000313" key="6">
    <source>
        <dbReference type="Proteomes" id="UP000265768"/>
    </source>
</evidence>
<dbReference type="Gene3D" id="3.30.300.30">
    <property type="match status" value="1"/>
</dbReference>
<dbReference type="InterPro" id="IPR023213">
    <property type="entry name" value="CAT-like_dom_sf"/>
</dbReference>
<evidence type="ECO:0000256" key="1">
    <source>
        <dbReference type="ARBA" id="ARBA00001957"/>
    </source>
</evidence>
<evidence type="ECO:0000313" key="5">
    <source>
        <dbReference type="EMBL" id="RJL35922.1"/>
    </source>
</evidence>
<dbReference type="Pfam" id="PF00501">
    <property type="entry name" value="AMP-binding"/>
    <property type="match status" value="1"/>
</dbReference>
<dbReference type="InterPro" id="IPR045851">
    <property type="entry name" value="AMP-bd_C_sf"/>
</dbReference>
<dbReference type="Pfam" id="PF00668">
    <property type="entry name" value="Condensation"/>
    <property type="match status" value="1"/>
</dbReference>
<dbReference type="SUPFAM" id="SSF56801">
    <property type="entry name" value="Acetyl-CoA synthetase-like"/>
    <property type="match status" value="1"/>
</dbReference>
<accession>A0A3A4AZ16</accession>
<keyword evidence="6" id="KW-1185">Reference proteome</keyword>
<dbReference type="PANTHER" id="PTHR45527">
    <property type="entry name" value="NONRIBOSOMAL PEPTIDE SYNTHETASE"/>
    <property type="match status" value="1"/>
</dbReference>
<name>A0A3A4AZ16_9ACTN</name>
<evidence type="ECO:0000256" key="2">
    <source>
        <dbReference type="ARBA" id="ARBA00022450"/>
    </source>
</evidence>
<dbReference type="InterPro" id="IPR020806">
    <property type="entry name" value="PKS_PP-bd"/>
</dbReference>
<dbReference type="PANTHER" id="PTHR45527:SF1">
    <property type="entry name" value="FATTY ACID SYNTHASE"/>
    <property type="match status" value="1"/>
</dbReference>
<sequence>MINAFSGVGAPRPAWRSVPGMLRERAARRPGAVVIESDGDRLTLARLRERALRTARALIALGVRPGDRVAIWAPNSAEWAVTAFGAWDAGAVVAPVNARSKGAEAADLLARTGASVLFTTRDLDELLEPRPPGLRHVVILDGDRPGALGPGRLAELAEDVDERLAEERAAAVGPGDLCEVMPTSGTTGAPRGVMLEHGQLLRAYWDWSGVVTLREGDRYPVTAPFSHGFGLNAGLLAGVMRAATTIPVAAFDPGTLHELIARRGVTVLAGPPALFHALLEEAESSGAPSTLRVAVCGASSVPAPLVHRLLDRLGAERVINAYGLMEGTVVSMTRADDPVEVVAGSAGRAMPGVEVRLSGDGEILVRGYGVMRGYWGEPGLTAEAVDEAGWLRTGDAGALDERGNLTVLDRKDDLFIVGGFNVSPAEVESLLLRHEDVAQAAVIGVPDPVAGEAGWAFVVPRVPGRLDPEELLAWARRTMTDYKVPRRVLVLDELPTNANGKVDKRSLRSVEYRICRVWADLLGTEDVDARQDFFRLGGHSLLAAEAAIKIGDELGVDLPLRTLVEEPTVAGLARRVRESAPGRTAAVVAQDGDGPAPLSGTQVMLWLTQLARQPPLGDHPGFFLAGQYEIEGRLDVDALRRAARHLLVRHEPLRSRVDLRLEGGGYQYVQEPYGDPLHHYDLRGRAGELRAAVARFDEVRLEPQSGRLLAAGLFTLADDHHILIVKAHHIATDDRSLGVLERELGVLYADFAAGRPPSLPPPGTRYGDFARWQERTFFAPDATWRDDPHYGRCLEYWSRRTEGLAPMLLPADGAGVPGEKRTARVTAGLPVRVEALARAAGCTPYTVLLACYQALLAAELDRRDIAVVSPLAGRDLPEIQRTVGLFTEITLMRTGIDLDRPFREVLGAVAATVREALLHQGVPTIALTMTLPGLNAHYTDSHYIGFEYLERTSEPYLGGLRVTRRDQMDEEFLGAQFMSQIEVMLVVRDDADGYRAALFYDPDLFGAGRMAGLLDRYRGLVERVVADPGTVLAGLAGQAGQDRARVG</sequence>